<keyword evidence="3" id="KW-1185">Reference proteome</keyword>
<name>A0A1H3ADT4_9PSED</name>
<accession>A0A1H3ADT4</accession>
<sequence length="116" mass="13018">MSRISSCHQSKSPTRSFLPWRSRVGCWCCCSLVKAPPSPMRSGAAVPARLDRLHRPVERSAGRSEPLTHPDPIQPQLWRVGQLHRPALLSPRRQEWDDKGKALGVKEQPAAPEQPK</sequence>
<dbReference type="Proteomes" id="UP000243778">
    <property type="component" value="Unassembled WGS sequence"/>
</dbReference>
<feature type="compositionally biased region" description="Basic and acidic residues" evidence="1">
    <location>
        <begin position="92"/>
        <end position="101"/>
    </location>
</feature>
<organism evidence="2 3">
    <name type="scientific">Pseudomonas kuykendallii</name>
    <dbReference type="NCBI Taxonomy" id="1007099"/>
    <lineage>
        <taxon>Bacteria</taxon>
        <taxon>Pseudomonadati</taxon>
        <taxon>Pseudomonadota</taxon>
        <taxon>Gammaproteobacteria</taxon>
        <taxon>Pseudomonadales</taxon>
        <taxon>Pseudomonadaceae</taxon>
        <taxon>Pseudomonas</taxon>
    </lineage>
</organism>
<dbReference type="AlphaFoldDB" id="A0A1H3ADT4"/>
<feature type="compositionally biased region" description="Basic and acidic residues" evidence="1">
    <location>
        <begin position="54"/>
        <end position="68"/>
    </location>
</feature>
<gene>
    <name evidence="2" type="ORF">SAMN05216287_2675</name>
</gene>
<dbReference type="EMBL" id="FNNU01000003">
    <property type="protein sequence ID" value="SDX27860.1"/>
    <property type="molecule type" value="Genomic_DNA"/>
</dbReference>
<protein>
    <submittedName>
        <fullName evidence="2">Uncharacterized protein</fullName>
    </submittedName>
</protein>
<evidence type="ECO:0000313" key="2">
    <source>
        <dbReference type="EMBL" id="SDX27860.1"/>
    </source>
</evidence>
<proteinExistence type="predicted"/>
<evidence type="ECO:0000256" key="1">
    <source>
        <dbReference type="SAM" id="MobiDB-lite"/>
    </source>
</evidence>
<evidence type="ECO:0000313" key="3">
    <source>
        <dbReference type="Proteomes" id="UP000243778"/>
    </source>
</evidence>
<dbReference type="STRING" id="1007099.SAMN05216287_2675"/>
<reference evidence="3" key="1">
    <citation type="submission" date="2016-10" db="EMBL/GenBank/DDBJ databases">
        <authorList>
            <person name="Varghese N."/>
            <person name="Submissions S."/>
        </authorList>
    </citation>
    <scope>NUCLEOTIDE SEQUENCE [LARGE SCALE GENOMIC DNA]</scope>
    <source>
        <strain evidence="3">NRRL B-59562</strain>
    </source>
</reference>
<feature type="region of interest" description="Disordered" evidence="1">
    <location>
        <begin position="54"/>
        <end position="116"/>
    </location>
</feature>